<comment type="similarity">
    <text evidence="1">Belongs to the LysR transcriptional regulatory family.</text>
</comment>
<dbReference type="STRING" id="1413210.U472_01085"/>
<dbReference type="EMBL" id="OBDZ01000004">
    <property type="protein sequence ID" value="SNY17134.1"/>
    <property type="molecule type" value="Genomic_DNA"/>
</dbReference>
<evidence type="ECO:0000313" key="6">
    <source>
        <dbReference type="EMBL" id="SNY17134.1"/>
    </source>
</evidence>
<dbReference type="Pfam" id="PF03466">
    <property type="entry name" value="LysR_substrate"/>
    <property type="match status" value="1"/>
</dbReference>
<evidence type="ECO:0000256" key="1">
    <source>
        <dbReference type="ARBA" id="ARBA00009437"/>
    </source>
</evidence>
<dbReference type="PANTHER" id="PTHR30126">
    <property type="entry name" value="HTH-TYPE TRANSCRIPTIONAL REGULATOR"/>
    <property type="match status" value="1"/>
</dbReference>
<dbReference type="PRINTS" id="PR00039">
    <property type="entry name" value="HTHLYSR"/>
</dbReference>
<dbReference type="AlphaFoldDB" id="A0A285G241"/>
<dbReference type="Gene3D" id="3.40.190.290">
    <property type="match status" value="1"/>
</dbReference>
<dbReference type="SUPFAM" id="SSF53850">
    <property type="entry name" value="Periplasmic binding protein-like II"/>
    <property type="match status" value="1"/>
</dbReference>
<dbReference type="InterPro" id="IPR036390">
    <property type="entry name" value="WH_DNA-bd_sf"/>
</dbReference>
<dbReference type="InterPro" id="IPR036388">
    <property type="entry name" value="WH-like_DNA-bd_sf"/>
</dbReference>
<name>A0A285G241_9FIRM</name>
<evidence type="ECO:0000313" key="7">
    <source>
        <dbReference type="Proteomes" id="UP000219573"/>
    </source>
</evidence>
<reference evidence="7" key="1">
    <citation type="submission" date="2017-09" db="EMBL/GenBank/DDBJ databases">
        <authorList>
            <person name="Varghese N."/>
            <person name="Submissions S."/>
        </authorList>
    </citation>
    <scope>NUCLEOTIDE SEQUENCE [LARGE SCALE GENOMIC DNA]</scope>
    <source>
        <strain evidence="7">MSL47</strain>
    </source>
</reference>
<evidence type="ECO:0000259" key="5">
    <source>
        <dbReference type="PROSITE" id="PS50931"/>
    </source>
</evidence>
<dbReference type="Gene3D" id="1.10.10.10">
    <property type="entry name" value="Winged helix-like DNA-binding domain superfamily/Winged helix DNA-binding domain"/>
    <property type="match status" value="1"/>
</dbReference>
<sequence length="294" mass="33859">MNVNYELYKVFYYVAKHLSFSKAADELFISQSAVSQSIKSLEEELNTSLFIRSTKKVNLSKEGEILLKHIEPALNLIKSGERNIQEINSFEKGEIHIGANDTISKDFLLPYLKKFHQLYPQIHIQITNRTSSTCVELLKQGTVDLIITNLPNNNISDFMEVKEIFTFKDIFISGYDFKKLQGREIELKDLADYPILMLEKKTTTRRFFDKLMDNFEIEITPEVELGSIDLLIEMAKIGLGISFVPDYCINTANRELFKVDIKEELPARKLAVVTNKNIPFSIASQKFMELLIKI</sequence>
<keyword evidence="7" id="KW-1185">Reference proteome</keyword>
<dbReference type="SUPFAM" id="SSF46785">
    <property type="entry name" value="Winged helix' DNA-binding domain"/>
    <property type="match status" value="1"/>
</dbReference>
<feature type="domain" description="HTH lysR-type" evidence="5">
    <location>
        <begin position="3"/>
        <end position="60"/>
    </location>
</feature>
<dbReference type="Pfam" id="PF00126">
    <property type="entry name" value="HTH_1"/>
    <property type="match status" value="1"/>
</dbReference>
<dbReference type="FunFam" id="1.10.10.10:FF:000001">
    <property type="entry name" value="LysR family transcriptional regulator"/>
    <property type="match status" value="1"/>
</dbReference>
<gene>
    <name evidence="6" type="ORF">SAMN06265827_10495</name>
</gene>
<dbReference type="PANTHER" id="PTHR30126:SF64">
    <property type="entry name" value="HTH-TYPE TRANSCRIPTIONAL REGULATOR CITR"/>
    <property type="match status" value="1"/>
</dbReference>
<dbReference type="CDD" id="cd05466">
    <property type="entry name" value="PBP2_LTTR_substrate"/>
    <property type="match status" value="1"/>
</dbReference>
<dbReference type="Proteomes" id="UP000219573">
    <property type="component" value="Unassembled WGS sequence"/>
</dbReference>
<organism evidence="6 7">
    <name type="scientific">Orenia metallireducens</name>
    <dbReference type="NCBI Taxonomy" id="1413210"/>
    <lineage>
        <taxon>Bacteria</taxon>
        <taxon>Bacillati</taxon>
        <taxon>Bacillota</taxon>
        <taxon>Clostridia</taxon>
        <taxon>Halanaerobiales</taxon>
        <taxon>Halobacteroidaceae</taxon>
        <taxon>Orenia</taxon>
    </lineage>
</organism>
<dbReference type="GO" id="GO:0003700">
    <property type="term" value="F:DNA-binding transcription factor activity"/>
    <property type="evidence" value="ECO:0007669"/>
    <property type="project" value="InterPro"/>
</dbReference>
<accession>A0A285G241</accession>
<keyword evidence="3 6" id="KW-0238">DNA-binding</keyword>
<dbReference type="GO" id="GO:0000976">
    <property type="term" value="F:transcription cis-regulatory region binding"/>
    <property type="evidence" value="ECO:0007669"/>
    <property type="project" value="TreeGrafter"/>
</dbReference>
<dbReference type="PROSITE" id="PS50931">
    <property type="entry name" value="HTH_LYSR"/>
    <property type="match status" value="1"/>
</dbReference>
<dbReference type="RefSeq" id="WP_097016738.1">
    <property type="nucleotide sequence ID" value="NZ_OBDZ01000004.1"/>
</dbReference>
<keyword evidence="2" id="KW-0805">Transcription regulation</keyword>
<protein>
    <submittedName>
        <fullName evidence="6">DNA-binding transcriptional regulator, LysR family</fullName>
    </submittedName>
</protein>
<evidence type="ECO:0000256" key="2">
    <source>
        <dbReference type="ARBA" id="ARBA00023015"/>
    </source>
</evidence>
<evidence type="ECO:0000256" key="4">
    <source>
        <dbReference type="ARBA" id="ARBA00023163"/>
    </source>
</evidence>
<proteinExistence type="inferred from homology"/>
<keyword evidence="4" id="KW-0804">Transcription</keyword>
<evidence type="ECO:0000256" key="3">
    <source>
        <dbReference type="ARBA" id="ARBA00023125"/>
    </source>
</evidence>
<dbReference type="InterPro" id="IPR000847">
    <property type="entry name" value="LysR_HTH_N"/>
</dbReference>
<dbReference type="OrthoDB" id="9778774at2"/>
<dbReference type="InterPro" id="IPR005119">
    <property type="entry name" value="LysR_subst-bd"/>
</dbReference>